<keyword evidence="3" id="KW-0349">Heme</keyword>
<keyword evidence="12" id="KW-1185">Reference proteome</keyword>
<dbReference type="Proteomes" id="UP000324705">
    <property type="component" value="Chromosome 5A"/>
</dbReference>
<gene>
    <name evidence="11" type="ORF">TRITD_5Av1G110710</name>
</gene>
<proteinExistence type="inferred from homology"/>
<dbReference type="PANTHER" id="PTHR24282:SF141">
    <property type="entry name" value="CYTOCHROME P450 714C3"/>
    <property type="match status" value="1"/>
</dbReference>
<dbReference type="InterPro" id="IPR001128">
    <property type="entry name" value="Cyt_P450"/>
</dbReference>
<organism evidence="11 12">
    <name type="scientific">Triticum turgidum subsp. durum</name>
    <name type="common">Durum wheat</name>
    <name type="synonym">Triticum durum</name>
    <dbReference type="NCBI Taxonomy" id="4567"/>
    <lineage>
        <taxon>Eukaryota</taxon>
        <taxon>Viridiplantae</taxon>
        <taxon>Streptophyta</taxon>
        <taxon>Embryophyta</taxon>
        <taxon>Tracheophyta</taxon>
        <taxon>Spermatophyta</taxon>
        <taxon>Magnoliopsida</taxon>
        <taxon>Liliopsida</taxon>
        <taxon>Poales</taxon>
        <taxon>Poaceae</taxon>
        <taxon>BOP clade</taxon>
        <taxon>Pooideae</taxon>
        <taxon>Triticodae</taxon>
        <taxon>Triticeae</taxon>
        <taxon>Triticinae</taxon>
        <taxon>Triticum</taxon>
    </lineage>
</organism>
<keyword evidence="5" id="KW-0479">Metal-binding</keyword>
<keyword evidence="4" id="KW-0812">Transmembrane</keyword>
<keyword evidence="10" id="KW-0472">Membrane</keyword>
<dbReference type="Gramene" id="TRITD5Av1G110710.1">
    <property type="protein sequence ID" value="TRITD5Av1G110710.1"/>
    <property type="gene ID" value="TRITD5Av1G110710"/>
</dbReference>
<sequence length="357" mass="39540">MAPEFFMDKIKVCNAVYMQGMIQLIEDATAPLLEAWENILDSAGGSTEIVVDDYVRNISADVIARACFGSSFAKGEEIFCMLRKLQKAISQQDAFVGLSALWKHLPTKSNREIRNLVERVRLLILELAKDNGNESGAENEATHNGLLRAIIKGSHGAGHGGTAEDFIVGNCKTIYFAGHESTAVTAIWCLMLLAKHPEWQERARVEALELTMVIQETLRLYPPASLMMREALTDIKIGDLDVPRGTIVQVTRSMLHLDKEAWGPDADEFRPGRFANEDEDQSVAKKIINLKEKMISLEDKEILGQDVHSALCGKTCVERLVMKDLCGEELCFEFRLVIISCTGACGATGAPNSRYTF</sequence>
<name>A0A9R0WLD9_TRITD</name>
<evidence type="ECO:0008006" key="13">
    <source>
        <dbReference type="Google" id="ProtNLM"/>
    </source>
</evidence>
<dbReference type="Gene3D" id="1.10.630.10">
    <property type="entry name" value="Cytochrome P450"/>
    <property type="match status" value="1"/>
</dbReference>
<dbReference type="InterPro" id="IPR036396">
    <property type="entry name" value="Cyt_P450_sf"/>
</dbReference>
<dbReference type="GO" id="GO:0005506">
    <property type="term" value="F:iron ion binding"/>
    <property type="evidence" value="ECO:0007669"/>
    <property type="project" value="InterPro"/>
</dbReference>
<dbReference type="GO" id="GO:0004497">
    <property type="term" value="F:monooxygenase activity"/>
    <property type="evidence" value="ECO:0007669"/>
    <property type="project" value="UniProtKB-KW"/>
</dbReference>
<evidence type="ECO:0000256" key="2">
    <source>
        <dbReference type="ARBA" id="ARBA00010617"/>
    </source>
</evidence>
<dbReference type="GO" id="GO:0006629">
    <property type="term" value="P:lipid metabolic process"/>
    <property type="evidence" value="ECO:0007669"/>
    <property type="project" value="UniProtKB-ARBA"/>
</dbReference>
<evidence type="ECO:0000256" key="1">
    <source>
        <dbReference type="ARBA" id="ARBA00004370"/>
    </source>
</evidence>
<evidence type="ECO:0000256" key="9">
    <source>
        <dbReference type="ARBA" id="ARBA00023033"/>
    </source>
</evidence>
<evidence type="ECO:0000313" key="11">
    <source>
        <dbReference type="EMBL" id="VAI15979.1"/>
    </source>
</evidence>
<keyword evidence="9" id="KW-0503">Monooxygenase</keyword>
<evidence type="ECO:0000256" key="10">
    <source>
        <dbReference type="ARBA" id="ARBA00023136"/>
    </source>
</evidence>
<dbReference type="GO" id="GO:0020037">
    <property type="term" value="F:heme binding"/>
    <property type="evidence" value="ECO:0007669"/>
    <property type="project" value="InterPro"/>
</dbReference>
<dbReference type="Pfam" id="PF00067">
    <property type="entry name" value="p450"/>
    <property type="match status" value="1"/>
</dbReference>
<dbReference type="AlphaFoldDB" id="A0A9R0WLD9"/>
<evidence type="ECO:0000256" key="6">
    <source>
        <dbReference type="ARBA" id="ARBA00022989"/>
    </source>
</evidence>
<evidence type="ECO:0000256" key="8">
    <source>
        <dbReference type="ARBA" id="ARBA00023004"/>
    </source>
</evidence>
<evidence type="ECO:0000256" key="5">
    <source>
        <dbReference type="ARBA" id="ARBA00022723"/>
    </source>
</evidence>
<dbReference type="PRINTS" id="PR00385">
    <property type="entry name" value="P450"/>
</dbReference>
<keyword evidence="7" id="KW-0560">Oxidoreductase</keyword>
<protein>
    <recommendedName>
        <fullName evidence="13">Cytochrome P450</fullName>
    </recommendedName>
</protein>
<evidence type="ECO:0000256" key="4">
    <source>
        <dbReference type="ARBA" id="ARBA00022692"/>
    </source>
</evidence>
<dbReference type="InterPro" id="IPR050665">
    <property type="entry name" value="Cytochrome_P450_Monooxygen"/>
</dbReference>
<keyword evidence="6" id="KW-1133">Transmembrane helix</keyword>
<dbReference type="EMBL" id="LT934119">
    <property type="protein sequence ID" value="VAI15979.1"/>
    <property type="molecule type" value="Genomic_DNA"/>
</dbReference>
<evidence type="ECO:0000313" key="12">
    <source>
        <dbReference type="Proteomes" id="UP000324705"/>
    </source>
</evidence>
<reference evidence="11 12" key="1">
    <citation type="submission" date="2017-09" db="EMBL/GenBank/DDBJ databases">
        <authorList>
            <consortium name="International Durum Wheat Genome Sequencing Consortium (IDWGSC)"/>
            <person name="Milanesi L."/>
        </authorList>
    </citation>
    <scope>NUCLEOTIDE SEQUENCE [LARGE SCALE GENOMIC DNA]</scope>
    <source>
        <strain evidence="12">cv. Svevo</strain>
    </source>
</reference>
<keyword evidence="8" id="KW-0408">Iron</keyword>
<dbReference type="GO" id="GO:0016020">
    <property type="term" value="C:membrane"/>
    <property type="evidence" value="ECO:0007669"/>
    <property type="project" value="UniProtKB-SubCell"/>
</dbReference>
<dbReference type="GO" id="GO:0016705">
    <property type="term" value="F:oxidoreductase activity, acting on paired donors, with incorporation or reduction of molecular oxygen"/>
    <property type="evidence" value="ECO:0007669"/>
    <property type="project" value="InterPro"/>
</dbReference>
<comment type="similarity">
    <text evidence="2">Belongs to the cytochrome P450 family.</text>
</comment>
<dbReference type="PANTHER" id="PTHR24282">
    <property type="entry name" value="CYTOCHROME P450 FAMILY MEMBER"/>
    <property type="match status" value="1"/>
</dbReference>
<evidence type="ECO:0000256" key="3">
    <source>
        <dbReference type="ARBA" id="ARBA00022617"/>
    </source>
</evidence>
<comment type="subcellular location">
    <subcellularLocation>
        <location evidence="1">Membrane</location>
    </subcellularLocation>
</comment>
<dbReference type="SUPFAM" id="SSF48264">
    <property type="entry name" value="Cytochrome P450"/>
    <property type="match status" value="1"/>
</dbReference>
<accession>A0A9R0WLD9</accession>
<evidence type="ECO:0000256" key="7">
    <source>
        <dbReference type="ARBA" id="ARBA00023002"/>
    </source>
</evidence>